<dbReference type="Proteomes" id="UP000199673">
    <property type="component" value="Unassembled WGS sequence"/>
</dbReference>
<dbReference type="OrthoDB" id="9816206at2"/>
<keyword evidence="3" id="KW-1185">Reference proteome</keyword>
<protein>
    <submittedName>
        <fullName evidence="2">ORF6N domain-containing protein</fullName>
    </submittedName>
</protein>
<evidence type="ECO:0000259" key="1">
    <source>
        <dbReference type="Pfam" id="PF10543"/>
    </source>
</evidence>
<dbReference type="InterPro" id="IPR018873">
    <property type="entry name" value="KilA-N_DNA-bd_domain"/>
</dbReference>
<sequence length="305" mass="35128">MDKDFSLSPKQIENRIFSIRGVQVMLDSHLAEIYNVTTGRLNEQVKRNSERFPEDFMFQLTQVEWDNLLVQLAKSNLRSQNAILENERGKHRKYLPYVFTEQGVAGLSGVLKSETATKVHVAIMRAFVAMRKLIQGNQLIYDRLDRLELKQLETNQQFEQVFKALESKELIPNQGVFFDGQVFDAYELASKIIRSSKQSILLIDNYIDESTLTLLSKKNENVEVLLLTKVISKQLSLDVEKANAQYGKFIVKPFTNSHDRFLIIDKTEIYHLGASLKDLGKKWFAFSKLEKESVSSMLNKISLLI</sequence>
<feature type="domain" description="KilA-N DNA-binding" evidence="1">
    <location>
        <begin position="14"/>
        <end position="110"/>
    </location>
</feature>
<dbReference type="STRING" id="305507.SAMN04489724_4088"/>
<organism evidence="2 3">
    <name type="scientific">Algoriphagus locisalis</name>
    <dbReference type="NCBI Taxonomy" id="305507"/>
    <lineage>
        <taxon>Bacteria</taxon>
        <taxon>Pseudomonadati</taxon>
        <taxon>Bacteroidota</taxon>
        <taxon>Cytophagia</taxon>
        <taxon>Cytophagales</taxon>
        <taxon>Cyclobacteriaceae</taxon>
        <taxon>Algoriphagus</taxon>
    </lineage>
</organism>
<dbReference type="RefSeq" id="WP_091696826.1">
    <property type="nucleotide sequence ID" value="NZ_FPBF01000007.1"/>
</dbReference>
<dbReference type="AlphaFoldDB" id="A0A1I7DKP2"/>
<proteinExistence type="predicted"/>
<gene>
    <name evidence="2" type="ORF">SAMN04489724_4088</name>
</gene>
<name>A0A1I7DKP2_9BACT</name>
<dbReference type="EMBL" id="FPBF01000007">
    <property type="protein sequence ID" value="SFU12230.1"/>
    <property type="molecule type" value="Genomic_DNA"/>
</dbReference>
<evidence type="ECO:0000313" key="3">
    <source>
        <dbReference type="Proteomes" id="UP000199673"/>
    </source>
</evidence>
<evidence type="ECO:0000313" key="2">
    <source>
        <dbReference type="EMBL" id="SFU12230.1"/>
    </source>
</evidence>
<dbReference type="Pfam" id="PF10543">
    <property type="entry name" value="ORF6N"/>
    <property type="match status" value="1"/>
</dbReference>
<accession>A0A1I7DKP2</accession>
<reference evidence="3" key="1">
    <citation type="submission" date="2016-10" db="EMBL/GenBank/DDBJ databases">
        <authorList>
            <person name="Varghese N."/>
            <person name="Submissions S."/>
        </authorList>
    </citation>
    <scope>NUCLEOTIDE SEQUENCE [LARGE SCALE GENOMIC DNA]</scope>
    <source>
        <strain evidence="3">DSM 23445</strain>
    </source>
</reference>